<sequence>MNESKENEILRPVFPKKGNLLLNALNYVKEVDNYQKQLSQSGTSQDRATELITRIKDKKQLLYLLSIFHYELSKIGITNKDPDEFRNSILWRYRLNWLFKYNKIHNIFWESCQLENVSENNHSLGFNPISIGILDPRNFSTDTYKQLQSGKLGSVDFSDVQGITFSRPPYQR</sequence>
<dbReference type="OrthoDB" id="4092895at2759"/>
<dbReference type="Proteomes" id="UP000095085">
    <property type="component" value="Unassembled WGS sequence"/>
</dbReference>
<reference evidence="2" key="1">
    <citation type="submission" date="2016-05" db="EMBL/GenBank/DDBJ databases">
        <title>Comparative genomics of biotechnologically important yeasts.</title>
        <authorList>
            <consortium name="DOE Joint Genome Institute"/>
            <person name="Riley R."/>
            <person name="Haridas S."/>
            <person name="Wolfe K.H."/>
            <person name="Lopes M.R."/>
            <person name="Hittinger C.T."/>
            <person name="Goker M."/>
            <person name="Salamov A."/>
            <person name="Wisecaver J."/>
            <person name="Long T.M."/>
            <person name="Aerts A.L."/>
            <person name="Barry K."/>
            <person name="Choi C."/>
            <person name="Clum A."/>
            <person name="Coughlan A.Y."/>
            <person name="Deshpande S."/>
            <person name="Douglass A.P."/>
            <person name="Hanson S.J."/>
            <person name="Klenk H.-P."/>
            <person name="Labutti K."/>
            <person name="Lapidus A."/>
            <person name="Lindquist E."/>
            <person name="Lipzen A."/>
            <person name="Meier-Kolthoff J.P."/>
            <person name="Ohm R.A."/>
            <person name="Otillar R.P."/>
            <person name="Pangilinan J."/>
            <person name="Peng Y."/>
            <person name="Rokas A."/>
            <person name="Rosa C.A."/>
            <person name="Scheuner C."/>
            <person name="Sibirny A.A."/>
            <person name="Slot J.C."/>
            <person name="Stielow J.B."/>
            <person name="Sun H."/>
            <person name="Kurtzman C.P."/>
            <person name="Blackwell M."/>
            <person name="Grigoriev I.V."/>
            <person name="Jeffries T.W."/>
        </authorList>
    </citation>
    <scope>NUCLEOTIDE SEQUENCE [LARGE SCALE GENOMIC DNA]</scope>
    <source>
        <strain evidence="2">NRRL Y-1933</strain>
    </source>
</reference>
<dbReference type="AlphaFoldDB" id="A0A1E4RQ78"/>
<dbReference type="GeneID" id="30992924"/>
<keyword evidence="2" id="KW-1185">Reference proteome</keyword>
<evidence type="ECO:0000313" key="1">
    <source>
        <dbReference type="EMBL" id="ODV69215.1"/>
    </source>
</evidence>
<evidence type="ECO:0000313" key="2">
    <source>
        <dbReference type="Proteomes" id="UP000095085"/>
    </source>
</evidence>
<accession>A0A1E4RQ78</accession>
<gene>
    <name evidence="1" type="ORF">HYPBUDRAFT_104792</name>
</gene>
<protein>
    <submittedName>
        <fullName evidence="1">Uncharacterized protein</fullName>
    </submittedName>
</protein>
<dbReference type="STRING" id="984485.A0A1E4RQ78"/>
<organism evidence="1 2">
    <name type="scientific">Hyphopichia burtonii NRRL Y-1933</name>
    <dbReference type="NCBI Taxonomy" id="984485"/>
    <lineage>
        <taxon>Eukaryota</taxon>
        <taxon>Fungi</taxon>
        <taxon>Dikarya</taxon>
        <taxon>Ascomycota</taxon>
        <taxon>Saccharomycotina</taxon>
        <taxon>Pichiomycetes</taxon>
        <taxon>Debaryomycetaceae</taxon>
        <taxon>Hyphopichia</taxon>
    </lineage>
</organism>
<proteinExistence type="predicted"/>
<dbReference type="RefSeq" id="XP_020078282.1">
    <property type="nucleotide sequence ID" value="XM_020218374.1"/>
</dbReference>
<dbReference type="EMBL" id="KV454539">
    <property type="protein sequence ID" value="ODV69215.1"/>
    <property type="molecule type" value="Genomic_DNA"/>
</dbReference>
<name>A0A1E4RQ78_9ASCO</name>